<reference evidence="3 4" key="1">
    <citation type="submission" date="2023-10" db="EMBL/GenBank/DDBJ databases">
        <title>179-bfca-hs.</title>
        <authorList>
            <person name="Miliotis G."/>
            <person name="Sengupta P."/>
            <person name="Hameed A."/>
            <person name="Chuvochina M."/>
            <person name="Mcdonagh F."/>
            <person name="Simpson A.C."/>
            <person name="Singh N.K."/>
            <person name="Rekha P.D."/>
            <person name="Raman K."/>
            <person name="Hugenholtz P."/>
            <person name="Venkateswaran K."/>
        </authorList>
    </citation>
    <scope>NUCLEOTIDE SEQUENCE [LARGE SCALE GENOMIC DNA]</scope>
    <source>
        <strain evidence="3 4">179-BFC-A-HS</strain>
    </source>
</reference>
<comment type="caution">
    <text evidence="3">The sequence shown here is derived from an EMBL/GenBank/DDBJ whole genome shotgun (WGS) entry which is preliminary data.</text>
</comment>
<keyword evidence="4" id="KW-1185">Reference proteome</keyword>
<evidence type="ECO:0000313" key="3">
    <source>
        <dbReference type="EMBL" id="MDY0404374.1"/>
    </source>
</evidence>
<dbReference type="EC" id="3.1.1.103" evidence="3"/>
<sequence length="345" mass="38625">MELFEKVTDILNGYRTAHRIPGIAAGIILDGEIIYTRTLGTANANTYALIDAHTLFALEDITTLFTAQAMLHLQSRTDFDLNRPIKDYLPEFAKPGLHELTAAHILAHTTGFASDLPFVPMMDKEKYAFLKDMPEYRKSMEQLREKLDFPAIRTRQECVLVQSGLPLVHQAGTTAAYDVQPFMLAAVILEQISGMTWEEYITTHILQPLRLDATCINPVRQKNATAYYIHTIGDPIEAPLPHNPIGAPISGIFSNLRNMTVFLANCLKQAEVDVKTVRDNSADFWQGWYVNRSENLTLSAVGNQLGASSYMEMVPALSLGIVLFANMDMLHLDRLAQKIKRAVMD</sequence>
<accession>A0ABU5CDF6</accession>
<feature type="domain" description="Beta-lactamase-related" evidence="2">
    <location>
        <begin position="10"/>
        <end position="327"/>
    </location>
</feature>
<organism evidence="3 4">
    <name type="scientific">Tigheibacillus jepli</name>
    <dbReference type="NCBI Taxonomy" id="3035914"/>
    <lineage>
        <taxon>Bacteria</taxon>
        <taxon>Bacillati</taxon>
        <taxon>Bacillota</taxon>
        <taxon>Bacilli</taxon>
        <taxon>Bacillales</taxon>
        <taxon>Bacillaceae</taxon>
        <taxon>Tigheibacillus</taxon>
    </lineage>
</organism>
<dbReference type="GO" id="GO:0016787">
    <property type="term" value="F:hydrolase activity"/>
    <property type="evidence" value="ECO:0007669"/>
    <property type="project" value="UniProtKB-KW"/>
</dbReference>
<evidence type="ECO:0000256" key="1">
    <source>
        <dbReference type="ARBA" id="ARBA00022801"/>
    </source>
</evidence>
<dbReference type="Pfam" id="PF00144">
    <property type="entry name" value="Beta-lactamase"/>
    <property type="match status" value="1"/>
</dbReference>
<gene>
    <name evidence="3" type="ORF">P5G51_002140</name>
</gene>
<dbReference type="PANTHER" id="PTHR43283:SF11">
    <property type="entry name" value="BETA-LACTAMASE-RELATED DOMAIN-CONTAINING PROTEIN"/>
    <property type="match status" value="1"/>
</dbReference>
<evidence type="ECO:0000259" key="2">
    <source>
        <dbReference type="Pfam" id="PF00144"/>
    </source>
</evidence>
<dbReference type="InterPro" id="IPR050789">
    <property type="entry name" value="Diverse_Enzym_Activities"/>
</dbReference>
<dbReference type="Proteomes" id="UP001228376">
    <property type="component" value="Unassembled WGS sequence"/>
</dbReference>
<dbReference type="SUPFAM" id="SSF56601">
    <property type="entry name" value="beta-lactamase/transpeptidase-like"/>
    <property type="match status" value="1"/>
</dbReference>
<dbReference type="InterPro" id="IPR012338">
    <property type="entry name" value="Beta-lactam/transpept-like"/>
</dbReference>
<name>A0ABU5CDF6_9BACI</name>
<dbReference type="InterPro" id="IPR001466">
    <property type="entry name" value="Beta-lactam-related"/>
</dbReference>
<protein>
    <submittedName>
        <fullName evidence="3">Serine hydrolase domain-containing protein</fullName>
        <ecNumber evidence="3">3.1.1.103</ecNumber>
    </submittedName>
</protein>
<dbReference type="RefSeq" id="WP_306067278.1">
    <property type="nucleotide sequence ID" value="NZ_JAROCA020000001.1"/>
</dbReference>
<keyword evidence="1 3" id="KW-0378">Hydrolase</keyword>
<evidence type="ECO:0000313" key="4">
    <source>
        <dbReference type="Proteomes" id="UP001228376"/>
    </source>
</evidence>
<dbReference type="EMBL" id="JAROCA020000001">
    <property type="protein sequence ID" value="MDY0404374.1"/>
    <property type="molecule type" value="Genomic_DNA"/>
</dbReference>
<dbReference type="PANTHER" id="PTHR43283">
    <property type="entry name" value="BETA-LACTAMASE-RELATED"/>
    <property type="match status" value="1"/>
</dbReference>
<dbReference type="Gene3D" id="3.40.710.10">
    <property type="entry name" value="DD-peptidase/beta-lactamase superfamily"/>
    <property type="match status" value="1"/>
</dbReference>
<proteinExistence type="predicted"/>